<name>A0ABR4BQZ7_9HELO</name>
<organism evidence="1 2">
    <name type="scientific">Oculimacula yallundae</name>
    <dbReference type="NCBI Taxonomy" id="86028"/>
    <lineage>
        <taxon>Eukaryota</taxon>
        <taxon>Fungi</taxon>
        <taxon>Dikarya</taxon>
        <taxon>Ascomycota</taxon>
        <taxon>Pezizomycotina</taxon>
        <taxon>Leotiomycetes</taxon>
        <taxon>Helotiales</taxon>
        <taxon>Ploettnerulaceae</taxon>
        <taxon>Oculimacula</taxon>
    </lineage>
</organism>
<protein>
    <submittedName>
        <fullName evidence="1">Uncharacterized protein</fullName>
    </submittedName>
</protein>
<comment type="caution">
    <text evidence="1">The sequence shown here is derived from an EMBL/GenBank/DDBJ whole genome shotgun (WGS) entry which is preliminary data.</text>
</comment>
<dbReference type="Pfam" id="PF12311">
    <property type="entry name" value="DUF3632"/>
    <property type="match status" value="1"/>
</dbReference>
<evidence type="ECO:0000313" key="2">
    <source>
        <dbReference type="Proteomes" id="UP001595075"/>
    </source>
</evidence>
<gene>
    <name evidence="1" type="ORF">VTL71DRAFT_9937</name>
</gene>
<keyword evidence="2" id="KW-1185">Reference proteome</keyword>
<accession>A0ABR4BQZ7</accession>
<dbReference type="InterPro" id="IPR053204">
    <property type="entry name" value="Oxopyrrolidines_Biosynth-assoc"/>
</dbReference>
<dbReference type="PANTHER" id="PTHR38797">
    <property type="entry name" value="NUCLEAR PORE COMPLEX PROTEIN NUP85-RELATED"/>
    <property type="match status" value="1"/>
</dbReference>
<dbReference type="EMBL" id="JAZHXI010000024">
    <property type="protein sequence ID" value="KAL2060115.1"/>
    <property type="molecule type" value="Genomic_DNA"/>
</dbReference>
<sequence>MGDKNSEPSATFAKTLSQKNCDVSQAVTEFRKHIHEASAKKPEDVEDAIWSSWKEYFKVVAMTKPEEQDHLVQFLLQLRKGDGQGKKLKIEETEQTLSNLPGFGPEMRYVWNDTPNEKSSPELAQAWINFNAFAARITAESKPDDCMDYSLYCIWSLRSALEDAASEEKITSAILKAAAMWMIYAAREIHQRVVDEQTYDGRMAIGGRDVDGKEWKGHSKERWQAWYERFEKRKDGAGDEEMKRVIGEALEKMRQVQG</sequence>
<dbReference type="InterPro" id="IPR022085">
    <property type="entry name" value="OpdG"/>
</dbReference>
<dbReference type="Proteomes" id="UP001595075">
    <property type="component" value="Unassembled WGS sequence"/>
</dbReference>
<proteinExistence type="predicted"/>
<reference evidence="1 2" key="1">
    <citation type="journal article" date="2024" name="Commun. Biol.">
        <title>Comparative genomic analysis of thermophilic fungi reveals convergent evolutionary adaptations and gene losses.</title>
        <authorList>
            <person name="Steindorff A.S."/>
            <person name="Aguilar-Pontes M.V."/>
            <person name="Robinson A.J."/>
            <person name="Andreopoulos B."/>
            <person name="LaButti K."/>
            <person name="Kuo A."/>
            <person name="Mondo S."/>
            <person name="Riley R."/>
            <person name="Otillar R."/>
            <person name="Haridas S."/>
            <person name="Lipzen A."/>
            <person name="Grimwood J."/>
            <person name="Schmutz J."/>
            <person name="Clum A."/>
            <person name="Reid I.D."/>
            <person name="Moisan M.C."/>
            <person name="Butler G."/>
            <person name="Nguyen T.T.M."/>
            <person name="Dewar K."/>
            <person name="Conant G."/>
            <person name="Drula E."/>
            <person name="Henrissat B."/>
            <person name="Hansel C."/>
            <person name="Singer S."/>
            <person name="Hutchinson M.I."/>
            <person name="de Vries R.P."/>
            <person name="Natvig D.O."/>
            <person name="Powell A.J."/>
            <person name="Tsang A."/>
            <person name="Grigoriev I.V."/>
        </authorList>
    </citation>
    <scope>NUCLEOTIDE SEQUENCE [LARGE SCALE GENOMIC DNA]</scope>
    <source>
        <strain evidence="1 2">CBS 494.80</strain>
    </source>
</reference>
<evidence type="ECO:0000313" key="1">
    <source>
        <dbReference type="EMBL" id="KAL2060115.1"/>
    </source>
</evidence>